<protein>
    <submittedName>
        <fullName evidence="4">Response regulator</fullName>
    </submittedName>
</protein>
<dbReference type="Pfam" id="PF00072">
    <property type="entry name" value="Response_reg"/>
    <property type="match status" value="1"/>
</dbReference>
<name>A0AA37ILN1_9BURK</name>
<dbReference type="Gene3D" id="3.40.50.2300">
    <property type="match status" value="1"/>
</dbReference>
<dbReference type="InterPro" id="IPR011006">
    <property type="entry name" value="CheY-like_superfamily"/>
</dbReference>
<evidence type="ECO:0000259" key="3">
    <source>
        <dbReference type="PROSITE" id="PS50110"/>
    </source>
</evidence>
<dbReference type="SMART" id="SM00448">
    <property type="entry name" value="REC"/>
    <property type="match status" value="1"/>
</dbReference>
<accession>A0AA37ILN1</accession>
<feature type="domain" description="Response regulatory" evidence="3">
    <location>
        <begin position="3"/>
        <end position="115"/>
    </location>
</feature>
<dbReference type="SUPFAM" id="SSF52172">
    <property type="entry name" value="CheY-like"/>
    <property type="match status" value="1"/>
</dbReference>
<evidence type="ECO:0000256" key="1">
    <source>
        <dbReference type="ARBA" id="ARBA00022553"/>
    </source>
</evidence>
<proteinExistence type="predicted"/>
<dbReference type="AlphaFoldDB" id="A0AA37ILN1"/>
<organism evidence="4 5">
    <name type="scientific">Caballeronia novacaledonica</name>
    <dbReference type="NCBI Taxonomy" id="1544861"/>
    <lineage>
        <taxon>Bacteria</taxon>
        <taxon>Pseudomonadati</taxon>
        <taxon>Pseudomonadota</taxon>
        <taxon>Betaproteobacteria</taxon>
        <taxon>Burkholderiales</taxon>
        <taxon>Burkholderiaceae</taxon>
        <taxon>Caballeronia</taxon>
    </lineage>
</organism>
<evidence type="ECO:0000313" key="5">
    <source>
        <dbReference type="Proteomes" id="UP001055111"/>
    </source>
</evidence>
<dbReference type="PANTHER" id="PTHR44591:SF3">
    <property type="entry name" value="RESPONSE REGULATORY DOMAIN-CONTAINING PROTEIN"/>
    <property type="match status" value="1"/>
</dbReference>
<dbReference type="InterPro" id="IPR050595">
    <property type="entry name" value="Bact_response_regulator"/>
</dbReference>
<dbReference type="Proteomes" id="UP001055111">
    <property type="component" value="Unassembled WGS sequence"/>
</dbReference>
<gene>
    <name evidence="4" type="ORF">CBA19CS42_28785</name>
</gene>
<dbReference type="PANTHER" id="PTHR44591">
    <property type="entry name" value="STRESS RESPONSE REGULATOR PROTEIN 1"/>
    <property type="match status" value="1"/>
</dbReference>
<evidence type="ECO:0000256" key="2">
    <source>
        <dbReference type="PROSITE-ProRule" id="PRU00169"/>
    </source>
</evidence>
<feature type="modified residue" description="4-aspartylphosphate" evidence="2">
    <location>
        <position position="52"/>
    </location>
</feature>
<keyword evidence="1 2" id="KW-0597">Phosphoprotein</keyword>
<dbReference type="InterPro" id="IPR001789">
    <property type="entry name" value="Sig_transdc_resp-reg_receiver"/>
</dbReference>
<dbReference type="EMBL" id="BPUS01000016">
    <property type="protein sequence ID" value="GJH28595.1"/>
    <property type="molecule type" value="Genomic_DNA"/>
</dbReference>
<sequence>MGKVLFVDDHRDTVDMLANIALELGHCVSVAYDGATASRMASQEVFDLVFLDISLPDVDGRDVCSQIRCGLSRHARIVAVTGRAEIRTNGELSAFDDWLIKPISMHQIEHLLTAP</sequence>
<dbReference type="GO" id="GO:0000160">
    <property type="term" value="P:phosphorelay signal transduction system"/>
    <property type="evidence" value="ECO:0007669"/>
    <property type="project" value="InterPro"/>
</dbReference>
<dbReference type="PROSITE" id="PS50110">
    <property type="entry name" value="RESPONSE_REGULATORY"/>
    <property type="match status" value="1"/>
</dbReference>
<dbReference type="RefSeq" id="WP_238215516.1">
    <property type="nucleotide sequence ID" value="NZ_BPUS01000016.1"/>
</dbReference>
<comment type="caution">
    <text evidence="4">The sequence shown here is derived from an EMBL/GenBank/DDBJ whole genome shotgun (WGS) entry which is preliminary data.</text>
</comment>
<evidence type="ECO:0000313" key="4">
    <source>
        <dbReference type="EMBL" id="GJH28595.1"/>
    </source>
</evidence>
<reference evidence="4" key="1">
    <citation type="submission" date="2022-09" db="EMBL/GenBank/DDBJ databases">
        <title>Isolation and characterization of 3-chlorobenzoate degrading bacteria from soils in Shizuoka.</title>
        <authorList>
            <person name="Ifat A."/>
            <person name="Ogawa N."/>
            <person name="Kimbara K."/>
            <person name="Moriuchi R."/>
            <person name="Dohra H."/>
            <person name="Shintani M."/>
        </authorList>
    </citation>
    <scope>NUCLEOTIDE SEQUENCE</scope>
    <source>
        <strain evidence="4">19CS4-2</strain>
    </source>
</reference>